<keyword evidence="6" id="KW-0489">Methyltransferase</keyword>
<comment type="caution">
    <text evidence="6">The sequence shown here is derived from an EMBL/GenBank/DDBJ whole genome shotgun (WGS) entry which is preliminary data.</text>
</comment>
<feature type="region of interest" description="Disordered" evidence="3">
    <location>
        <begin position="161"/>
        <end position="250"/>
    </location>
</feature>
<dbReference type="Gene3D" id="2.170.270.10">
    <property type="entry name" value="SET domain"/>
    <property type="match status" value="1"/>
</dbReference>
<dbReference type="GO" id="GO:0032259">
    <property type="term" value="P:methylation"/>
    <property type="evidence" value="ECO:0007669"/>
    <property type="project" value="UniProtKB-KW"/>
</dbReference>
<dbReference type="AlphaFoldDB" id="A0A2R6QSG5"/>
<dbReference type="CDD" id="cd10538">
    <property type="entry name" value="SET_SETDB-like"/>
    <property type="match status" value="1"/>
</dbReference>
<name>A0A2R6QSG5_ACTCC</name>
<evidence type="ECO:0000313" key="6">
    <source>
        <dbReference type="EMBL" id="PSS14052.1"/>
    </source>
</evidence>
<dbReference type="SMART" id="SM00317">
    <property type="entry name" value="SET"/>
    <property type="match status" value="1"/>
</dbReference>
<dbReference type="InParanoid" id="A0A2R6QSG5"/>
<proteinExistence type="predicted"/>
<dbReference type="InterPro" id="IPR001214">
    <property type="entry name" value="SET_dom"/>
</dbReference>
<reference evidence="7" key="2">
    <citation type="journal article" date="2018" name="BMC Genomics">
        <title>A manually annotated Actinidia chinensis var. chinensis (kiwifruit) genome highlights the challenges associated with draft genomes and gene prediction in plants.</title>
        <authorList>
            <person name="Pilkington S.M."/>
            <person name="Crowhurst R."/>
            <person name="Hilario E."/>
            <person name="Nardozza S."/>
            <person name="Fraser L."/>
            <person name="Peng Y."/>
            <person name="Gunaseelan K."/>
            <person name="Simpson R."/>
            <person name="Tahir J."/>
            <person name="Deroles S.C."/>
            <person name="Templeton K."/>
            <person name="Luo Z."/>
            <person name="Davy M."/>
            <person name="Cheng C."/>
            <person name="McNeilage M."/>
            <person name="Scaglione D."/>
            <person name="Liu Y."/>
            <person name="Zhang Q."/>
            <person name="Datson P."/>
            <person name="De Silva N."/>
            <person name="Gardiner S.E."/>
            <person name="Bassett H."/>
            <person name="Chagne D."/>
            <person name="McCallum J."/>
            <person name="Dzierzon H."/>
            <person name="Deng C."/>
            <person name="Wang Y.Y."/>
            <person name="Barron L."/>
            <person name="Manako K."/>
            <person name="Bowen J."/>
            <person name="Foster T.M."/>
            <person name="Erridge Z.A."/>
            <person name="Tiffin H."/>
            <person name="Waite C.N."/>
            <person name="Davies K.M."/>
            <person name="Grierson E.P."/>
            <person name="Laing W.A."/>
            <person name="Kirk R."/>
            <person name="Chen X."/>
            <person name="Wood M."/>
            <person name="Montefiori M."/>
            <person name="Brummell D.A."/>
            <person name="Schwinn K.E."/>
            <person name="Catanach A."/>
            <person name="Fullerton C."/>
            <person name="Li D."/>
            <person name="Meiyalaghan S."/>
            <person name="Nieuwenhuizen N."/>
            <person name="Read N."/>
            <person name="Prakash R."/>
            <person name="Hunter D."/>
            <person name="Zhang H."/>
            <person name="McKenzie M."/>
            <person name="Knabel M."/>
            <person name="Harris A."/>
            <person name="Allan A.C."/>
            <person name="Gleave A."/>
            <person name="Chen A."/>
            <person name="Janssen B.J."/>
            <person name="Plunkett B."/>
            <person name="Ampomah-Dwamena C."/>
            <person name="Voogd C."/>
            <person name="Leif D."/>
            <person name="Lafferty D."/>
            <person name="Souleyre E.J.F."/>
            <person name="Varkonyi-Gasic E."/>
            <person name="Gambi F."/>
            <person name="Hanley J."/>
            <person name="Yao J.L."/>
            <person name="Cheung J."/>
            <person name="David K.M."/>
            <person name="Warren B."/>
            <person name="Marsh K."/>
            <person name="Snowden K.C."/>
            <person name="Lin-Wang K."/>
            <person name="Brian L."/>
            <person name="Martinez-Sanchez M."/>
            <person name="Wang M."/>
            <person name="Ileperuma N."/>
            <person name="Macnee N."/>
            <person name="Campin R."/>
            <person name="McAtee P."/>
            <person name="Drummond R.S.M."/>
            <person name="Espley R.V."/>
            <person name="Ireland H.S."/>
            <person name="Wu R."/>
            <person name="Atkinson R.G."/>
            <person name="Karunairetnam S."/>
            <person name="Bulley S."/>
            <person name="Chunkath S."/>
            <person name="Hanley Z."/>
            <person name="Storey R."/>
            <person name="Thrimawithana A.H."/>
            <person name="Thomson S."/>
            <person name="David C."/>
            <person name="Testolin R."/>
            <person name="Huang H."/>
            <person name="Hellens R.P."/>
            <person name="Schaffer R.J."/>
        </authorList>
    </citation>
    <scope>NUCLEOTIDE SEQUENCE [LARGE SCALE GENOMIC DNA]</scope>
    <source>
        <strain evidence="7">cv. Red5</strain>
    </source>
</reference>
<dbReference type="Gene3D" id="1.10.8.850">
    <property type="entry name" value="Histone-lysine N methyltransferase , C-terminal domain-like"/>
    <property type="match status" value="1"/>
</dbReference>
<dbReference type="SMART" id="SM00468">
    <property type="entry name" value="PreSET"/>
    <property type="match status" value="1"/>
</dbReference>
<feature type="compositionally biased region" description="Polar residues" evidence="3">
    <location>
        <begin position="209"/>
        <end position="218"/>
    </location>
</feature>
<dbReference type="STRING" id="1590841.A0A2R6QSG5"/>
<feature type="region of interest" description="Disordered" evidence="3">
    <location>
        <begin position="327"/>
        <end position="365"/>
    </location>
</feature>
<feature type="domain" description="SET" evidence="4">
    <location>
        <begin position="677"/>
        <end position="810"/>
    </location>
</feature>
<feature type="compositionally biased region" description="Low complexity" evidence="3">
    <location>
        <begin position="356"/>
        <end position="365"/>
    </location>
</feature>
<dbReference type="InterPro" id="IPR043017">
    <property type="entry name" value="WIYLD_dom_sf"/>
</dbReference>
<evidence type="ECO:0000259" key="4">
    <source>
        <dbReference type="PROSITE" id="PS50280"/>
    </source>
</evidence>
<gene>
    <name evidence="6" type="ORF">CEY00_Acc14668</name>
</gene>
<dbReference type="PROSITE" id="PS50280">
    <property type="entry name" value="SET"/>
    <property type="match status" value="1"/>
</dbReference>
<reference evidence="6 7" key="1">
    <citation type="submission" date="2017-07" db="EMBL/GenBank/DDBJ databases">
        <title>An improved, manually edited Actinidia chinensis var. chinensis (kiwifruit) genome highlights the challenges associated with draft genomes and gene prediction in plants.</title>
        <authorList>
            <person name="Pilkington S."/>
            <person name="Crowhurst R."/>
            <person name="Hilario E."/>
            <person name="Nardozza S."/>
            <person name="Fraser L."/>
            <person name="Peng Y."/>
            <person name="Gunaseelan K."/>
            <person name="Simpson R."/>
            <person name="Tahir J."/>
            <person name="Deroles S."/>
            <person name="Templeton K."/>
            <person name="Luo Z."/>
            <person name="Davy M."/>
            <person name="Cheng C."/>
            <person name="Mcneilage M."/>
            <person name="Scaglione D."/>
            <person name="Liu Y."/>
            <person name="Zhang Q."/>
            <person name="Datson P."/>
            <person name="De Silva N."/>
            <person name="Gardiner S."/>
            <person name="Bassett H."/>
            <person name="Chagne D."/>
            <person name="Mccallum J."/>
            <person name="Dzierzon H."/>
            <person name="Deng C."/>
            <person name="Wang Y.-Y."/>
            <person name="Barron N."/>
            <person name="Manako K."/>
            <person name="Bowen J."/>
            <person name="Foster T."/>
            <person name="Erridge Z."/>
            <person name="Tiffin H."/>
            <person name="Waite C."/>
            <person name="Davies K."/>
            <person name="Grierson E."/>
            <person name="Laing W."/>
            <person name="Kirk R."/>
            <person name="Chen X."/>
            <person name="Wood M."/>
            <person name="Montefiori M."/>
            <person name="Brummell D."/>
            <person name="Schwinn K."/>
            <person name="Catanach A."/>
            <person name="Fullerton C."/>
            <person name="Li D."/>
            <person name="Meiyalaghan S."/>
            <person name="Nieuwenhuizen N."/>
            <person name="Read N."/>
            <person name="Prakash R."/>
            <person name="Hunter D."/>
            <person name="Zhang H."/>
            <person name="Mckenzie M."/>
            <person name="Knabel M."/>
            <person name="Harris A."/>
            <person name="Allan A."/>
            <person name="Chen A."/>
            <person name="Janssen B."/>
            <person name="Plunkett B."/>
            <person name="Dwamena C."/>
            <person name="Voogd C."/>
            <person name="Leif D."/>
            <person name="Lafferty D."/>
            <person name="Souleyre E."/>
            <person name="Varkonyi-Gasic E."/>
            <person name="Gambi F."/>
            <person name="Hanley J."/>
            <person name="Yao J.-L."/>
            <person name="Cheung J."/>
            <person name="David K."/>
            <person name="Warren B."/>
            <person name="Marsh K."/>
            <person name="Snowden K."/>
            <person name="Lin-Wang K."/>
            <person name="Brian L."/>
            <person name="Martinez-Sanchez M."/>
            <person name="Wang M."/>
            <person name="Ileperuma N."/>
            <person name="Macnee N."/>
            <person name="Campin R."/>
            <person name="Mcatee P."/>
            <person name="Drummond R."/>
            <person name="Espley R."/>
            <person name="Ireland H."/>
            <person name="Wu R."/>
            <person name="Atkinson R."/>
            <person name="Karunairetnam S."/>
            <person name="Bulley S."/>
            <person name="Chunkath S."/>
            <person name="Hanley Z."/>
            <person name="Storey R."/>
            <person name="Thrimawithana A."/>
            <person name="Thomson S."/>
            <person name="David C."/>
            <person name="Testolin R."/>
        </authorList>
    </citation>
    <scope>NUCLEOTIDE SEQUENCE [LARGE SCALE GENOMIC DNA]</scope>
    <source>
        <strain evidence="7">cv. Red5</strain>
        <tissue evidence="6">Young leaf</tissue>
    </source>
</reference>
<keyword evidence="2" id="KW-0158">Chromosome</keyword>
<dbReference type="InterPro" id="IPR046341">
    <property type="entry name" value="SET_dom_sf"/>
</dbReference>
<feature type="compositionally biased region" description="Polar residues" evidence="3">
    <location>
        <begin position="161"/>
        <end position="177"/>
    </location>
</feature>
<dbReference type="OrthoDB" id="308383at2759"/>
<dbReference type="FunCoup" id="A0A2R6QSG5">
    <property type="interactions" value="1476"/>
</dbReference>
<dbReference type="GO" id="GO:0042054">
    <property type="term" value="F:histone methyltransferase activity"/>
    <property type="evidence" value="ECO:0007669"/>
    <property type="project" value="InterPro"/>
</dbReference>
<dbReference type="Pfam" id="PF10440">
    <property type="entry name" value="WIYLD"/>
    <property type="match status" value="1"/>
</dbReference>
<dbReference type="Pfam" id="PF05033">
    <property type="entry name" value="Pre-SET"/>
    <property type="match status" value="1"/>
</dbReference>
<dbReference type="InterPro" id="IPR018848">
    <property type="entry name" value="WIYLD_domain"/>
</dbReference>
<comment type="subcellular location">
    <subcellularLocation>
        <location evidence="1">Chromosome</location>
    </subcellularLocation>
</comment>
<keyword evidence="6" id="KW-0808">Transferase</keyword>
<dbReference type="PANTHER" id="PTHR46450:SF1">
    <property type="entry name" value="INACTIVE HISTONE-LYSINE N-METHYLTRANSFERASE SUVR1-RELATED"/>
    <property type="match status" value="1"/>
</dbReference>
<dbReference type="GO" id="GO:0005694">
    <property type="term" value="C:chromosome"/>
    <property type="evidence" value="ECO:0007669"/>
    <property type="project" value="UniProtKB-SubCell"/>
</dbReference>
<dbReference type="Pfam" id="PF00856">
    <property type="entry name" value="SET"/>
    <property type="match status" value="1"/>
</dbReference>
<evidence type="ECO:0000256" key="2">
    <source>
        <dbReference type="ARBA" id="ARBA00022454"/>
    </source>
</evidence>
<dbReference type="EMBL" id="NKQK01000013">
    <property type="protein sequence ID" value="PSS14052.1"/>
    <property type="molecule type" value="Genomic_DNA"/>
</dbReference>
<sequence>MAPNARVVRAFRAMKVLGIPEEKVKPVLKDLLKLYEKNWELIEEENYRALADAIFDQEETQAAEQKKKREITDAAEQKKKRENTDQREMDEEAQVHEEPERPLKRLRLRNQEGHGSPSVGNSNSRMGVTSLRQPKTEESELPHTCPEQWSLDMAGSSQFNAENTRVGSHPLSPQSLVRNKGKQPVVPKPSSVKERFESSQLGAADTIDSFATSRTKPVSISPPLRLREKGKEPLPPQLAPRDKKTISGRSPHAVHLKEHNVKRGVVFFPKQVHNSHALIKPKDEPFSEDMPQLEVPIAVIHPDPLSKETSSTVNGLIREPDGLEPLASQLVPIEDRNEGNPASTSERRLLENTVDESSSNSEIASAPSGEVKISLICNSTLGRPDFHMPSIDAVVKMVEDKCLRSYKVLDPNFSVMNLMKDMCECFLELGTDSANKSLESIDVMPAVDLLNQSNALNCSGDRSKSFGSSNGVDVFTSAIKTIEKVYEIYKEKKQNGLEHGSFQSQQSQPMLGEIRVFHDVKDIAKGEERVGISLANEVNDDRLPSFHYIPQNVAFQNAQVNFSLARIGEKCCSTCFGDCLSSPTPCACTHDTGGDFSYTLEGLLKEEFLEECILVSRNPPKHCMFHCQECPVERLKNDDIIQPCKGHIRRKFIKECWWKCGCSKQCGNRVVQRGLNCNLQVFMTPEGKGWGLRALQDLPKGVFVCEYVGEILTNAELYEWMSQSPNNKERAHLVLLDADWSSGVLKDEEALYLDATYFGNVARFINHRCFDPNLVEIPVEVETPDHHYYHIAFFTTRKVEALEELTWDYGIDFDDHDHSVKAFKCLCGSKFCRNIKRSSRSRFICHRI</sequence>
<dbReference type="PROSITE" id="PS51580">
    <property type="entry name" value="SAM_MT43_3"/>
    <property type="match status" value="1"/>
</dbReference>
<feature type="region of interest" description="Disordered" evidence="3">
    <location>
        <begin position="65"/>
        <end position="143"/>
    </location>
</feature>
<keyword evidence="7" id="KW-1185">Reference proteome</keyword>
<dbReference type="Gramene" id="PSS14052">
    <property type="protein sequence ID" value="PSS14052"/>
    <property type="gene ID" value="CEY00_Acc14668"/>
</dbReference>
<feature type="compositionally biased region" description="Basic and acidic residues" evidence="3">
    <location>
        <begin position="65"/>
        <end position="103"/>
    </location>
</feature>
<feature type="compositionally biased region" description="Polar residues" evidence="3">
    <location>
        <begin position="118"/>
        <end position="133"/>
    </location>
</feature>
<dbReference type="PROSITE" id="PS50867">
    <property type="entry name" value="PRE_SET"/>
    <property type="match status" value="1"/>
</dbReference>
<evidence type="ECO:0000259" key="5">
    <source>
        <dbReference type="PROSITE" id="PS50867"/>
    </source>
</evidence>
<dbReference type="SUPFAM" id="SSF82199">
    <property type="entry name" value="SET domain"/>
    <property type="match status" value="1"/>
</dbReference>
<dbReference type="Proteomes" id="UP000241394">
    <property type="component" value="Chromosome LG13"/>
</dbReference>
<organism evidence="6 7">
    <name type="scientific">Actinidia chinensis var. chinensis</name>
    <name type="common">Chinese soft-hair kiwi</name>
    <dbReference type="NCBI Taxonomy" id="1590841"/>
    <lineage>
        <taxon>Eukaryota</taxon>
        <taxon>Viridiplantae</taxon>
        <taxon>Streptophyta</taxon>
        <taxon>Embryophyta</taxon>
        <taxon>Tracheophyta</taxon>
        <taxon>Spermatophyta</taxon>
        <taxon>Magnoliopsida</taxon>
        <taxon>eudicotyledons</taxon>
        <taxon>Gunneridae</taxon>
        <taxon>Pentapetalae</taxon>
        <taxon>asterids</taxon>
        <taxon>Ericales</taxon>
        <taxon>Actinidiaceae</taxon>
        <taxon>Actinidia</taxon>
    </lineage>
</organism>
<dbReference type="InterPro" id="IPR025776">
    <property type="entry name" value="SUVR4/1/2"/>
</dbReference>
<dbReference type="PANTHER" id="PTHR46450">
    <property type="entry name" value="INACTIVE HISTONE-LYSINE N-METHYLTRANSFERASE SUVR1-RELATED"/>
    <property type="match status" value="1"/>
</dbReference>
<evidence type="ECO:0000256" key="1">
    <source>
        <dbReference type="ARBA" id="ARBA00004286"/>
    </source>
</evidence>
<evidence type="ECO:0000313" key="7">
    <source>
        <dbReference type="Proteomes" id="UP000241394"/>
    </source>
</evidence>
<dbReference type="GO" id="GO:0008270">
    <property type="term" value="F:zinc ion binding"/>
    <property type="evidence" value="ECO:0007669"/>
    <property type="project" value="InterPro"/>
</dbReference>
<dbReference type="OMA" id="HERTLQN"/>
<dbReference type="InterPro" id="IPR007728">
    <property type="entry name" value="Pre-SET_dom"/>
</dbReference>
<dbReference type="GO" id="GO:0005634">
    <property type="term" value="C:nucleus"/>
    <property type="evidence" value="ECO:0007669"/>
    <property type="project" value="InterPro"/>
</dbReference>
<protein>
    <submittedName>
        <fullName evidence="6">Inactive histone-lysine N-methyltransferase</fullName>
    </submittedName>
</protein>
<accession>A0A2R6QSG5</accession>
<evidence type="ECO:0000256" key="3">
    <source>
        <dbReference type="SAM" id="MobiDB-lite"/>
    </source>
</evidence>
<feature type="domain" description="Pre-SET" evidence="5">
    <location>
        <begin position="567"/>
        <end position="674"/>
    </location>
</feature>